<reference evidence="1" key="1">
    <citation type="submission" date="2022-11" db="EMBL/GenBank/DDBJ databases">
        <title>Genome Sequence of Boeremia exigua.</title>
        <authorList>
            <person name="Buettner E."/>
        </authorList>
    </citation>
    <scope>NUCLEOTIDE SEQUENCE</scope>
    <source>
        <strain evidence="1">CU02</strain>
    </source>
</reference>
<evidence type="ECO:0000313" key="2">
    <source>
        <dbReference type="Proteomes" id="UP001153331"/>
    </source>
</evidence>
<gene>
    <name evidence="1" type="ORF">OPT61_g8221</name>
</gene>
<dbReference type="EMBL" id="JAPHNI010000758">
    <property type="protein sequence ID" value="KAJ8108371.1"/>
    <property type="molecule type" value="Genomic_DNA"/>
</dbReference>
<protein>
    <submittedName>
        <fullName evidence="1">Uncharacterized protein</fullName>
    </submittedName>
</protein>
<keyword evidence="2" id="KW-1185">Reference proteome</keyword>
<dbReference type="Proteomes" id="UP001153331">
    <property type="component" value="Unassembled WGS sequence"/>
</dbReference>
<name>A0ACC2HZI3_9PLEO</name>
<comment type="caution">
    <text evidence="1">The sequence shown here is derived from an EMBL/GenBank/DDBJ whole genome shotgun (WGS) entry which is preliminary data.</text>
</comment>
<proteinExistence type="predicted"/>
<sequence>MGDYTPPGRAFNNTPTQHQSNHRFNCRPPTAPRSMMSQHNHHRRQMLFVKNVPQESAAHIASLFTQYKPLEVRNLYPTSCITTFMVALPTEEAAEEALRNTDGLRIESTVLTVERYNARQSTVARRDARRRNHGFWRGTYNPAASSNGDTDNDSYDADGESQVSIERPSSADAIATQASNASVFLSQNANGGHIASWANVASGASTDQHGPLQAPQVEEPTRRPYAPVVSSLLPRNERRTASIPSVNGADAEPRHAPPLKVTGTSSEETPARIAPKPATFDPNRSPLIARTPAILPPGRKAAIPHPRIVDASSHSQEPQTREGPALAEASQTQSREETHVEEGSGQQTQASDILQQPRTCLVMPIDTSRYIQERHCRDCAFCQKRLARRT</sequence>
<accession>A0ACC2HZI3</accession>
<evidence type="ECO:0000313" key="1">
    <source>
        <dbReference type="EMBL" id="KAJ8108371.1"/>
    </source>
</evidence>
<organism evidence="1 2">
    <name type="scientific">Boeremia exigua</name>
    <dbReference type="NCBI Taxonomy" id="749465"/>
    <lineage>
        <taxon>Eukaryota</taxon>
        <taxon>Fungi</taxon>
        <taxon>Dikarya</taxon>
        <taxon>Ascomycota</taxon>
        <taxon>Pezizomycotina</taxon>
        <taxon>Dothideomycetes</taxon>
        <taxon>Pleosporomycetidae</taxon>
        <taxon>Pleosporales</taxon>
        <taxon>Pleosporineae</taxon>
        <taxon>Didymellaceae</taxon>
        <taxon>Boeremia</taxon>
    </lineage>
</organism>